<feature type="region of interest" description="Disordered" evidence="1">
    <location>
        <begin position="1"/>
        <end position="26"/>
    </location>
</feature>
<feature type="compositionally biased region" description="Polar residues" evidence="1">
    <location>
        <begin position="110"/>
        <end position="120"/>
    </location>
</feature>
<dbReference type="Proteomes" id="UP001431783">
    <property type="component" value="Unassembled WGS sequence"/>
</dbReference>
<dbReference type="EMBL" id="JARQZJ010000122">
    <property type="protein sequence ID" value="KAK9888984.1"/>
    <property type="molecule type" value="Genomic_DNA"/>
</dbReference>
<evidence type="ECO:0000313" key="2">
    <source>
        <dbReference type="EMBL" id="KAK9888984.1"/>
    </source>
</evidence>
<accession>A0AAW1V786</accession>
<evidence type="ECO:0000256" key="1">
    <source>
        <dbReference type="SAM" id="MobiDB-lite"/>
    </source>
</evidence>
<protein>
    <submittedName>
        <fullName evidence="2">Uncharacterized protein</fullName>
    </submittedName>
</protein>
<proteinExistence type="predicted"/>
<feature type="region of interest" description="Disordered" evidence="1">
    <location>
        <begin position="58"/>
        <end position="120"/>
    </location>
</feature>
<feature type="compositionally biased region" description="Basic and acidic residues" evidence="1">
    <location>
        <begin position="1"/>
        <end position="24"/>
    </location>
</feature>
<reference evidence="2 3" key="1">
    <citation type="submission" date="2023-03" db="EMBL/GenBank/DDBJ databases">
        <title>Genome insight into feeding habits of ladybird beetles.</title>
        <authorList>
            <person name="Li H.-S."/>
            <person name="Huang Y.-H."/>
            <person name="Pang H."/>
        </authorList>
    </citation>
    <scope>NUCLEOTIDE SEQUENCE [LARGE SCALE GENOMIC DNA]</scope>
    <source>
        <strain evidence="2">SYSU_2023b</strain>
        <tissue evidence="2">Whole body</tissue>
    </source>
</reference>
<evidence type="ECO:0000313" key="3">
    <source>
        <dbReference type="Proteomes" id="UP001431783"/>
    </source>
</evidence>
<dbReference type="AlphaFoldDB" id="A0AAW1V786"/>
<comment type="caution">
    <text evidence="2">The sequence shown here is derived from an EMBL/GenBank/DDBJ whole genome shotgun (WGS) entry which is preliminary data.</text>
</comment>
<gene>
    <name evidence="2" type="ORF">WA026_004268</name>
</gene>
<organism evidence="2 3">
    <name type="scientific">Henosepilachna vigintioctopunctata</name>
    <dbReference type="NCBI Taxonomy" id="420089"/>
    <lineage>
        <taxon>Eukaryota</taxon>
        <taxon>Metazoa</taxon>
        <taxon>Ecdysozoa</taxon>
        <taxon>Arthropoda</taxon>
        <taxon>Hexapoda</taxon>
        <taxon>Insecta</taxon>
        <taxon>Pterygota</taxon>
        <taxon>Neoptera</taxon>
        <taxon>Endopterygota</taxon>
        <taxon>Coleoptera</taxon>
        <taxon>Polyphaga</taxon>
        <taxon>Cucujiformia</taxon>
        <taxon>Coccinelloidea</taxon>
        <taxon>Coccinellidae</taxon>
        <taxon>Epilachninae</taxon>
        <taxon>Epilachnini</taxon>
        <taxon>Henosepilachna</taxon>
    </lineage>
</organism>
<name>A0AAW1V786_9CUCU</name>
<keyword evidence="3" id="KW-1185">Reference proteome</keyword>
<sequence length="120" mass="13008">MKVSESHKPYTGSHRIEGTSRSEDTGAEDCMKALNILFNGKTVSVEFSCRMKFSGSHKPFTGSHRIDGTSISEDTGAEQRTHSLVSSMARTKMKVSGSHKPYTGSHRVEGTSNPEDSGAE</sequence>